<dbReference type="PANTHER" id="PTHR33365">
    <property type="entry name" value="YALI0B05434P"/>
    <property type="match status" value="1"/>
</dbReference>
<dbReference type="AlphaFoldDB" id="A0A6A5YVN9"/>
<organism evidence="2 3">
    <name type="scientific">Lophiotrema nucula</name>
    <dbReference type="NCBI Taxonomy" id="690887"/>
    <lineage>
        <taxon>Eukaryota</taxon>
        <taxon>Fungi</taxon>
        <taxon>Dikarya</taxon>
        <taxon>Ascomycota</taxon>
        <taxon>Pezizomycotina</taxon>
        <taxon>Dothideomycetes</taxon>
        <taxon>Pleosporomycetidae</taxon>
        <taxon>Pleosporales</taxon>
        <taxon>Lophiotremataceae</taxon>
        <taxon>Lophiotrema</taxon>
    </lineage>
</organism>
<dbReference type="Proteomes" id="UP000799770">
    <property type="component" value="Unassembled WGS sequence"/>
</dbReference>
<dbReference type="OrthoDB" id="3687641at2759"/>
<proteinExistence type="inferred from homology"/>
<dbReference type="Pfam" id="PF11807">
    <property type="entry name" value="UstYa"/>
    <property type="match status" value="1"/>
</dbReference>
<accession>A0A6A5YVN9</accession>
<dbReference type="EMBL" id="ML977335">
    <property type="protein sequence ID" value="KAF2111192.1"/>
    <property type="molecule type" value="Genomic_DNA"/>
</dbReference>
<dbReference type="InterPro" id="IPR021765">
    <property type="entry name" value="UstYa-like"/>
</dbReference>
<reference evidence="2" key="1">
    <citation type="journal article" date="2020" name="Stud. Mycol.">
        <title>101 Dothideomycetes genomes: a test case for predicting lifestyles and emergence of pathogens.</title>
        <authorList>
            <person name="Haridas S."/>
            <person name="Albert R."/>
            <person name="Binder M."/>
            <person name="Bloem J."/>
            <person name="Labutti K."/>
            <person name="Salamov A."/>
            <person name="Andreopoulos B."/>
            <person name="Baker S."/>
            <person name="Barry K."/>
            <person name="Bills G."/>
            <person name="Bluhm B."/>
            <person name="Cannon C."/>
            <person name="Castanera R."/>
            <person name="Culley D."/>
            <person name="Daum C."/>
            <person name="Ezra D."/>
            <person name="Gonzalez J."/>
            <person name="Henrissat B."/>
            <person name="Kuo A."/>
            <person name="Liang C."/>
            <person name="Lipzen A."/>
            <person name="Lutzoni F."/>
            <person name="Magnuson J."/>
            <person name="Mondo S."/>
            <person name="Nolan M."/>
            <person name="Ohm R."/>
            <person name="Pangilinan J."/>
            <person name="Park H.-J."/>
            <person name="Ramirez L."/>
            <person name="Alfaro M."/>
            <person name="Sun H."/>
            <person name="Tritt A."/>
            <person name="Yoshinaga Y."/>
            <person name="Zwiers L.-H."/>
            <person name="Turgeon B."/>
            <person name="Goodwin S."/>
            <person name="Spatafora J."/>
            <person name="Crous P."/>
            <person name="Grigoriev I."/>
        </authorList>
    </citation>
    <scope>NUCLEOTIDE SEQUENCE</scope>
    <source>
        <strain evidence="2">CBS 627.86</strain>
    </source>
</reference>
<comment type="similarity">
    <text evidence="1">Belongs to the ustYa family.</text>
</comment>
<dbReference type="PANTHER" id="PTHR33365:SF12">
    <property type="entry name" value="TAT PATHWAY SIGNAL SEQUENCE"/>
    <property type="match status" value="1"/>
</dbReference>
<dbReference type="GO" id="GO:0043386">
    <property type="term" value="P:mycotoxin biosynthetic process"/>
    <property type="evidence" value="ECO:0007669"/>
    <property type="project" value="InterPro"/>
</dbReference>
<evidence type="ECO:0000313" key="2">
    <source>
        <dbReference type="EMBL" id="KAF2111192.1"/>
    </source>
</evidence>
<protein>
    <submittedName>
        <fullName evidence="2">Uncharacterized protein</fullName>
    </submittedName>
</protein>
<evidence type="ECO:0000256" key="1">
    <source>
        <dbReference type="ARBA" id="ARBA00035112"/>
    </source>
</evidence>
<keyword evidence="3" id="KW-1185">Reference proteome</keyword>
<evidence type="ECO:0000313" key="3">
    <source>
        <dbReference type="Proteomes" id="UP000799770"/>
    </source>
</evidence>
<gene>
    <name evidence="2" type="ORF">BDV96DRAFT_603315</name>
</gene>
<sequence>MSISEDVYKTLNASQDAVKLPPEAGGGYMAIFEGIHLIHCVKSLWQATYPSYYTDQRTMSRKEALEWHRHLDHCADVLRQKLMCDADANLITYNWIQNHYAPKPNFNVQHKCRNYDSLLTVAAKQKADGSNFANGWVLRPTDRPVAEFDEPPFDTNQ</sequence>
<name>A0A6A5YVN9_9PLEO</name>